<name>A0A2C6DKH5_9GAMM</name>
<dbReference type="OrthoDB" id="7030285at2"/>
<evidence type="ECO:0000313" key="3">
    <source>
        <dbReference type="Proteomes" id="UP000224974"/>
    </source>
</evidence>
<dbReference type="AlphaFoldDB" id="A0A2C6DKH5"/>
<feature type="region of interest" description="Disordered" evidence="1">
    <location>
        <begin position="72"/>
        <end position="92"/>
    </location>
</feature>
<dbReference type="RefSeq" id="WP_084167108.1">
    <property type="nucleotide sequence ID" value="NZ_CAADJA010000002.1"/>
</dbReference>
<evidence type="ECO:0008006" key="4">
    <source>
        <dbReference type="Google" id="ProtNLM"/>
    </source>
</evidence>
<dbReference type="PANTHER" id="PTHR32305:SF15">
    <property type="entry name" value="PROTEIN RHSA-RELATED"/>
    <property type="match status" value="1"/>
</dbReference>
<dbReference type="PANTHER" id="PTHR32305">
    <property type="match status" value="1"/>
</dbReference>
<dbReference type="Gene3D" id="2.180.10.10">
    <property type="entry name" value="RHS repeat-associated core"/>
    <property type="match status" value="1"/>
</dbReference>
<protein>
    <recommendedName>
        <fullName evidence="4">RHS repeat-associated core domain-containing protein</fullName>
    </recommendedName>
</protein>
<keyword evidence="3" id="KW-1185">Reference proteome</keyword>
<dbReference type="EMBL" id="PDDX01000001">
    <property type="protein sequence ID" value="PHI31736.1"/>
    <property type="molecule type" value="Genomic_DNA"/>
</dbReference>
<comment type="caution">
    <text evidence="2">The sequence shown here is derived from an EMBL/GenBank/DDBJ whole genome shotgun (WGS) entry which is preliminary data.</text>
</comment>
<dbReference type="PRINTS" id="PR00394">
    <property type="entry name" value="RHSPROTEIN"/>
</dbReference>
<proteinExistence type="predicted"/>
<dbReference type="InterPro" id="IPR050708">
    <property type="entry name" value="T6SS_VgrG/RHS"/>
</dbReference>
<evidence type="ECO:0000313" key="2">
    <source>
        <dbReference type="EMBL" id="PHI31736.1"/>
    </source>
</evidence>
<organism evidence="2 3">
    <name type="scientific">Budvicia aquatica</name>
    <dbReference type="NCBI Taxonomy" id="82979"/>
    <lineage>
        <taxon>Bacteria</taxon>
        <taxon>Pseudomonadati</taxon>
        <taxon>Pseudomonadota</taxon>
        <taxon>Gammaproteobacteria</taxon>
        <taxon>Enterobacterales</taxon>
        <taxon>Budviciaceae</taxon>
        <taxon>Budvicia</taxon>
    </lineage>
</organism>
<feature type="compositionally biased region" description="Basic and acidic residues" evidence="1">
    <location>
        <begin position="76"/>
        <end position="88"/>
    </location>
</feature>
<reference evidence="3" key="1">
    <citation type="submission" date="2017-09" db="EMBL/GenBank/DDBJ databases">
        <title>FDA dAtabase for Regulatory Grade micrObial Sequences (FDA-ARGOS): Supporting development and validation of Infectious Disease Dx tests.</title>
        <authorList>
            <person name="Minogue T."/>
            <person name="Wolcott M."/>
            <person name="Wasieloski L."/>
            <person name="Aguilar W."/>
            <person name="Moore D."/>
            <person name="Tallon L."/>
            <person name="Sadzewicz L."/>
            <person name="Ott S."/>
            <person name="Zhao X."/>
            <person name="Nagaraj S."/>
            <person name="Vavikolanu K."/>
            <person name="Aluvathingal J."/>
            <person name="Nadendla S."/>
            <person name="Sichtig H."/>
        </authorList>
    </citation>
    <scope>NUCLEOTIDE SEQUENCE [LARGE SCALE GENOMIC DNA]</scope>
    <source>
        <strain evidence="3">FDAARGOS_387</strain>
    </source>
</reference>
<sequence>MRVETNLRFQGQYAHEETGLFYKLNRYYDPRLGRYLTADPIKLIGGLNPYIYVDGNPVRLIDPLGLKGMPGYDWKPTGDRNPEPEVKRSTTGSDIDEKTIQDALNGDITETVQNEVSLPMIQRYYDRLQSGEVPPAISMDGNVITEGNHRYVVGKIFGKMPEVKPGVLPQFKLEFKKLVGKLKVSPNDWDKK</sequence>
<evidence type="ECO:0000256" key="1">
    <source>
        <dbReference type="SAM" id="MobiDB-lite"/>
    </source>
</evidence>
<dbReference type="STRING" id="1111728.GCA_000427805_02858"/>
<accession>A0A2C6DKH5</accession>
<dbReference type="NCBIfam" id="TIGR03696">
    <property type="entry name" value="Rhs_assc_core"/>
    <property type="match status" value="1"/>
</dbReference>
<dbReference type="InterPro" id="IPR022385">
    <property type="entry name" value="Rhs_assc_core"/>
</dbReference>
<gene>
    <name evidence="2" type="ORF">CRN84_21590</name>
</gene>
<dbReference type="Proteomes" id="UP000224974">
    <property type="component" value="Unassembled WGS sequence"/>
</dbReference>